<organism evidence="4 5">
    <name type="scientific">Acidovorax soli</name>
    <dbReference type="NCBI Taxonomy" id="592050"/>
    <lineage>
        <taxon>Bacteria</taxon>
        <taxon>Pseudomonadati</taxon>
        <taxon>Pseudomonadota</taxon>
        <taxon>Betaproteobacteria</taxon>
        <taxon>Burkholderiales</taxon>
        <taxon>Comamonadaceae</taxon>
        <taxon>Acidovorax</taxon>
    </lineage>
</organism>
<dbReference type="InterPro" id="IPR006076">
    <property type="entry name" value="FAD-dep_OxRdtase"/>
</dbReference>
<evidence type="ECO:0000256" key="2">
    <source>
        <dbReference type="ARBA" id="ARBA00023002"/>
    </source>
</evidence>
<keyword evidence="5" id="KW-1185">Reference proteome</keyword>
<dbReference type="GO" id="GO:0005737">
    <property type="term" value="C:cytoplasm"/>
    <property type="evidence" value="ECO:0007669"/>
    <property type="project" value="TreeGrafter"/>
</dbReference>
<dbReference type="GO" id="GO:0005886">
    <property type="term" value="C:plasma membrane"/>
    <property type="evidence" value="ECO:0007669"/>
    <property type="project" value="TreeGrafter"/>
</dbReference>
<evidence type="ECO:0000259" key="3">
    <source>
        <dbReference type="Pfam" id="PF01266"/>
    </source>
</evidence>
<dbReference type="GO" id="GO:0055130">
    <property type="term" value="P:D-alanine catabolic process"/>
    <property type="evidence" value="ECO:0007669"/>
    <property type="project" value="TreeGrafter"/>
</dbReference>
<keyword evidence="2" id="KW-0560">Oxidoreductase</keyword>
<sequence length="412" mass="43592">MKIAIVGAGIVGVSTAYELAHDGHEVTVFEQRNAAAEEASFANAGLLAPHLLTPWGTPGLGTPLKLLGRRATLRLAEGFKGTDLAWLWRWRRAARRGASAAQLSTLESLARYSQRRLQHIAVQHELDFESSQGRLILLRTAQEQARWQPTLQVLRDAGIALREIDADAARQIEPGLCPETPLAGALHLPDAKAGNCRLFAQLLRQGTQAGGVHFAFGTRVARLTSQPLGVQVQGESGTRSFDAVVLCAGMASAALLRPLGPRLPMAAVHGYSVSAPLRETLHAPVASVVDSQLQISITRLGQRVRIAGGAELGAPDAAHHAPTLQQLYRTLNDWFPGGALLSSGLQIWRGARPTLPDGAPVVGASGVPGLWLNTGHGAGGWALASGCARAVADLIGQRSPDISLEGLGIQRF</sequence>
<dbReference type="InterPro" id="IPR036188">
    <property type="entry name" value="FAD/NAD-bd_sf"/>
</dbReference>
<dbReference type="GO" id="GO:0008718">
    <property type="term" value="F:D-amino-acid dehydrogenase activity"/>
    <property type="evidence" value="ECO:0007669"/>
    <property type="project" value="TreeGrafter"/>
</dbReference>
<evidence type="ECO:0000313" key="5">
    <source>
        <dbReference type="Proteomes" id="UP000199002"/>
    </source>
</evidence>
<dbReference type="SUPFAM" id="SSF51905">
    <property type="entry name" value="FAD/NAD(P)-binding domain"/>
    <property type="match status" value="1"/>
</dbReference>
<reference evidence="5" key="1">
    <citation type="submission" date="2016-10" db="EMBL/GenBank/DDBJ databases">
        <authorList>
            <person name="Varghese N."/>
            <person name="Submissions S."/>
        </authorList>
    </citation>
    <scope>NUCLEOTIDE SEQUENCE [LARGE SCALE GENOMIC DNA]</scope>
    <source>
        <strain evidence="5">DSM 25157</strain>
    </source>
</reference>
<dbReference type="STRING" id="592050.SAMN05421875_1011"/>
<dbReference type="Gene3D" id="3.50.50.60">
    <property type="entry name" value="FAD/NAD(P)-binding domain"/>
    <property type="match status" value="2"/>
</dbReference>
<protein>
    <submittedName>
        <fullName evidence="4">D-amino-acid dehydrogenase</fullName>
    </submittedName>
</protein>
<name>A0A1H3VCN5_9BURK</name>
<accession>A0A1H3VCN5</accession>
<dbReference type="Gene3D" id="3.30.9.10">
    <property type="entry name" value="D-Amino Acid Oxidase, subunit A, domain 2"/>
    <property type="match status" value="1"/>
</dbReference>
<feature type="domain" description="FAD dependent oxidoreductase" evidence="3">
    <location>
        <begin position="2"/>
        <end position="394"/>
    </location>
</feature>
<gene>
    <name evidence="4" type="ORF">SAMN05421875_1011</name>
</gene>
<dbReference type="SUPFAM" id="SSF54373">
    <property type="entry name" value="FAD-linked reductases, C-terminal domain"/>
    <property type="match status" value="1"/>
</dbReference>
<dbReference type="EMBL" id="FNQJ01000001">
    <property type="protein sequence ID" value="SDZ72573.1"/>
    <property type="molecule type" value="Genomic_DNA"/>
</dbReference>
<dbReference type="RefSeq" id="WP_092696463.1">
    <property type="nucleotide sequence ID" value="NZ_CAXIQL010000065.1"/>
</dbReference>
<dbReference type="PANTHER" id="PTHR13847">
    <property type="entry name" value="SARCOSINE DEHYDROGENASE-RELATED"/>
    <property type="match status" value="1"/>
</dbReference>
<dbReference type="PANTHER" id="PTHR13847:SF280">
    <property type="entry name" value="D-AMINO ACID DEHYDROGENASE"/>
    <property type="match status" value="1"/>
</dbReference>
<dbReference type="GeneID" id="34234466"/>
<evidence type="ECO:0000256" key="1">
    <source>
        <dbReference type="ARBA" id="ARBA00009410"/>
    </source>
</evidence>
<evidence type="ECO:0000313" key="4">
    <source>
        <dbReference type="EMBL" id="SDZ72573.1"/>
    </source>
</evidence>
<comment type="similarity">
    <text evidence="1">Belongs to the DadA oxidoreductase family.</text>
</comment>
<proteinExistence type="inferred from homology"/>
<dbReference type="Proteomes" id="UP000199002">
    <property type="component" value="Unassembled WGS sequence"/>
</dbReference>
<dbReference type="AlphaFoldDB" id="A0A1H3VCN5"/>
<dbReference type="Pfam" id="PF01266">
    <property type="entry name" value="DAO"/>
    <property type="match status" value="1"/>
</dbReference>